<dbReference type="InterPro" id="IPR017853">
    <property type="entry name" value="GH"/>
</dbReference>
<name>A0ABW3HN45_9BACL</name>
<dbReference type="RefSeq" id="WP_377562738.1">
    <property type="nucleotide sequence ID" value="NZ_JBHTJZ010000005.1"/>
</dbReference>
<dbReference type="PANTHER" id="PTHR46066:SF2">
    <property type="entry name" value="CHITINASE DOMAIN-CONTAINING PROTEIN 1"/>
    <property type="match status" value="1"/>
</dbReference>
<keyword evidence="4" id="KW-1185">Reference proteome</keyword>
<feature type="domain" description="GH18" evidence="2">
    <location>
        <begin position="328"/>
        <end position="642"/>
    </location>
</feature>
<keyword evidence="1" id="KW-0732">Signal</keyword>
<proteinExistence type="predicted"/>
<organism evidence="3 4">
    <name type="scientific">Paenibacillus chungangensis</name>
    <dbReference type="NCBI Taxonomy" id="696535"/>
    <lineage>
        <taxon>Bacteria</taxon>
        <taxon>Bacillati</taxon>
        <taxon>Bacillota</taxon>
        <taxon>Bacilli</taxon>
        <taxon>Bacillales</taxon>
        <taxon>Paenibacillaceae</taxon>
        <taxon>Paenibacillus</taxon>
    </lineage>
</organism>
<dbReference type="SMART" id="SM00636">
    <property type="entry name" value="Glyco_18"/>
    <property type="match status" value="1"/>
</dbReference>
<evidence type="ECO:0000313" key="4">
    <source>
        <dbReference type="Proteomes" id="UP001596989"/>
    </source>
</evidence>
<dbReference type="InterPro" id="IPR029070">
    <property type="entry name" value="Chitinase_insertion_sf"/>
</dbReference>
<accession>A0ABW3HN45</accession>
<dbReference type="Proteomes" id="UP001596989">
    <property type="component" value="Unassembled WGS sequence"/>
</dbReference>
<feature type="chain" id="PRO_5046518703" evidence="1">
    <location>
        <begin position="30"/>
        <end position="642"/>
    </location>
</feature>
<evidence type="ECO:0000256" key="1">
    <source>
        <dbReference type="SAM" id="SignalP"/>
    </source>
</evidence>
<keyword evidence="3" id="KW-0378">Hydrolase</keyword>
<dbReference type="Pfam" id="PF00704">
    <property type="entry name" value="Glyco_hydro_18"/>
    <property type="match status" value="1"/>
</dbReference>
<dbReference type="SUPFAM" id="SSF51445">
    <property type="entry name" value="(Trans)glycosidases"/>
    <property type="match status" value="1"/>
</dbReference>
<evidence type="ECO:0000259" key="2">
    <source>
        <dbReference type="PROSITE" id="PS51910"/>
    </source>
</evidence>
<comment type="caution">
    <text evidence="3">The sequence shown here is derived from an EMBL/GenBank/DDBJ whole genome shotgun (WGS) entry which is preliminary data.</text>
</comment>
<dbReference type="Gene3D" id="3.20.20.80">
    <property type="entry name" value="Glycosidases"/>
    <property type="match status" value="1"/>
</dbReference>
<dbReference type="InterPro" id="IPR001223">
    <property type="entry name" value="Glyco_hydro18_cat"/>
</dbReference>
<dbReference type="InterPro" id="IPR011583">
    <property type="entry name" value="Chitinase_II/V-like_cat"/>
</dbReference>
<dbReference type="PROSITE" id="PS51910">
    <property type="entry name" value="GH18_2"/>
    <property type="match status" value="1"/>
</dbReference>
<sequence>MMRRELLLLTSALLLLGTFLMPADQSAMAAASGKMTQFRVYQYDKPLKEFAARGDAIRYAERFNYSHVESIPNRGWVWDNFPKYKVYHSGGQSDSTLEFQTYNAALAKAQSMNNAHIRDLENIGWVYENYDRYRLYQGDNTLPQWSFRTLEEAKKEARKWSNAHVIDLNNNKWIWDNLTEEQIKQQSQAKAQYRLMQNGKIIQSFEPYAFLKDAVKAAGAYKNSAVLNEATGKIVHNNSYSYHVLQNDKEIKSFPGLQDAVAYAKTLAGSEVRNNGKRLWSALPYLSVYQGNKQIHAFHQLVSALDYAKRYANSSVQTPDGRMLWSNAKSLLYLGWNGSGSSTTIMSHVQNTQGLDIDSPTWFELASADGTLTDKSDASIMKTLKERGILVMPLVHNGFNGTMTSEFLKDDEAQKTFISGLVARLSELGVYGVNIDFEEVAGADRAAYTAFVRALTEAAHANRLKVSIDLPRGSVSWNHKTAYDHAALGNIVDTVIIMAYDEHWRGSETPGSVSSLGWAEEGVKQFLDYGIPRSKLMLGIPFYVREWRLDSNGKLVDNRAILMKELPRIIQEYDAIGQFHEPSGQYQYTYEKDGYTHVFWAETEKTVLQRIGIAKKYDLAGVAAWRLGYEDSNLWTQMLREK</sequence>
<dbReference type="PANTHER" id="PTHR46066">
    <property type="entry name" value="CHITINASE DOMAIN-CONTAINING PROTEIN 1 FAMILY MEMBER"/>
    <property type="match status" value="1"/>
</dbReference>
<reference evidence="4" key="1">
    <citation type="journal article" date="2019" name="Int. J. Syst. Evol. Microbiol.">
        <title>The Global Catalogue of Microorganisms (GCM) 10K type strain sequencing project: providing services to taxonomists for standard genome sequencing and annotation.</title>
        <authorList>
            <consortium name="The Broad Institute Genomics Platform"/>
            <consortium name="The Broad Institute Genome Sequencing Center for Infectious Disease"/>
            <person name="Wu L."/>
            <person name="Ma J."/>
        </authorList>
    </citation>
    <scope>NUCLEOTIDE SEQUENCE [LARGE SCALE GENOMIC DNA]</scope>
    <source>
        <strain evidence="4">CCUG 59129</strain>
    </source>
</reference>
<evidence type="ECO:0000313" key="3">
    <source>
        <dbReference type="EMBL" id="MFD0958910.1"/>
    </source>
</evidence>
<gene>
    <name evidence="3" type="ORF">ACFQ2I_05840</name>
</gene>
<dbReference type="GO" id="GO:0016787">
    <property type="term" value="F:hydrolase activity"/>
    <property type="evidence" value="ECO:0007669"/>
    <property type="project" value="UniProtKB-KW"/>
</dbReference>
<dbReference type="Gene3D" id="3.10.50.10">
    <property type="match status" value="1"/>
</dbReference>
<dbReference type="EMBL" id="JBHTJZ010000005">
    <property type="protein sequence ID" value="MFD0958910.1"/>
    <property type="molecule type" value="Genomic_DNA"/>
</dbReference>
<protein>
    <submittedName>
        <fullName evidence="3">Glycosyl hydrolase family 18 protein</fullName>
    </submittedName>
</protein>
<feature type="signal peptide" evidence="1">
    <location>
        <begin position="1"/>
        <end position="29"/>
    </location>
</feature>